<feature type="transmembrane region" description="Helical" evidence="2">
    <location>
        <begin position="223"/>
        <end position="247"/>
    </location>
</feature>
<sequence length="1477" mass="164202">MAPAPTSHDTKEQVPLIPLKSPQQTTSLPATAANFLHRHTAPKSDSTETEDRRNASYAELPQRDSDDRDERMYPSKNAYSTVHRGSLSGGEGTNGKATKGFSWLPYALQWPWMALTISSGISLLIVVVALHSCSVKSSGLADDSGATSLYFGWRFAPTMLAVLFVTMLMVLLDAVKRTEPFARLSSNTNSTADATILRSPGPWWTTLVDSFPRKANDHHFSPTMMCATIAYLVGLLVLSPFSAALLAPKNVALSEARSFKRVRLGSGSTVEPRLDTVEYLHTIGHMLQNVTTSPWISDEYSVLPFWPIEIDRPSGSRFPDLRETWEAESLVFQSDLVCEDLKLTSGPLMMNYTHYVEYYFENKTLNTNFTMSQDLVSLLLETDSGCKFGFSYPRFDSIDSYPGSVFWTDVARMNVESMSSGCIYTNECKSAQKSQLLNHTSECTPGEVMFMMTANSTNPRTKIAGQLCRPHFYVATLPVTVSIDNTATVFTFDEASFLQARSPIGYDIANISTFQSEFLNSTWDAHLKSVSKFAQTRPLLGGPARLLAAQYGFNASEVLRDTGMIEKASRLKQRAFGQALLSSLDGISTTAQIDGRVFTVRRRIVVNEAVALTLEVVLGSIVCLLVVVFWFSRSHRRPLGLAEDPAFTNTVASLIATQEKTKAILQSVPGAVSQQLSTELSHLRFKVATGLLQNSADNSKSEEAVPHKHVASNIDSEARWRPMMLSTPMTGLLTIVLGIFIVAMAVLFYHSQKYGLFGSFMTQVTIGNEEDPLARFAPYSVIPTLLAVLIGLWWGALETVFRMAQPFVAMAERPTTSARGSGLSYQSSYLAWAATRAIHRKHWLLGLVCIGASLSQIFTVTMSAIWQRETDLKFDSIEVARTLQLREVPHLSSGDSYKGSGFKTIIVGTTFENLTTNWMYSATLQLSLNASEPVWSKDGWSFVPVTTWNATHNNKNRVRKNGSDSLQSGSKVSVDVPAIRARMDCSALGQQLDQSNWLTRQNMTDGIWNQTDLTKAWKQGYTIGCSSDRYGSPINFRLNTSSLDPCEPLDWYTSLLPAGFPEKCCTGSSDLRPGFASVGYWSPIHHVRYEDTRNFTIKWVHGSSPEKFPTNTTTDVIVWPEPPKMSILTCKPLIEAANASIVLDPFTDRVENYTIKDEPKPYALAWADHFKQSRHPDHPNKYDYTYNYTTSFGHIFVESLLNAAQLDMIGGCQGSLGGHYKCEEKSTDETFNIKRPGLNLDYMSYAMLSQSGNNPEALLDHTVLEDAAQKTFTTFFQHFASSNVNLYQLGNRVFQLPDETLPSDVPRPSNDNTVSAPSKASPMHDPKATLTISTEIETLRMSAFAVWTCIAILAWLIVTSILILVYKHRYFSPLLRGVDTLADVAIMLASSDRFLSLAQQKGASGLRADKTFRTRLGWFRSKDARHDDIHWGIELADDGEIEFLHEREAKEILAEKQRRRDGSRRRSESALSGGDSM</sequence>
<dbReference type="PANTHER" id="PTHR37544:SF3">
    <property type="entry name" value="SPRAY"/>
    <property type="match status" value="1"/>
</dbReference>
<dbReference type="PANTHER" id="PTHR37544">
    <property type="entry name" value="SPRAY-RELATED"/>
    <property type="match status" value="1"/>
</dbReference>
<feature type="transmembrane region" description="Helical" evidence="2">
    <location>
        <begin position="609"/>
        <end position="631"/>
    </location>
</feature>
<dbReference type="GeneID" id="54279264"/>
<protein>
    <submittedName>
        <fullName evidence="3">Uncharacterized protein</fullName>
    </submittedName>
</protein>
<feature type="transmembrane region" description="Helical" evidence="2">
    <location>
        <begin position="1344"/>
        <end position="1366"/>
    </location>
</feature>
<feature type="region of interest" description="Disordered" evidence="1">
    <location>
        <begin position="1300"/>
        <end position="1326"/>
    </location>
</feature>
<evidence type="ECO:0000256" key="1">
    <source>
        <dbReference type="SAM" id="MobiDB-lite"/>
    </source>
</evidence>
<dbReference type="Pfam" id="PF11915">
    <property type="entry name" value="DUF3433"/>
    <property type="match status" value="2"/>
</dbReference>
<feature type="compositionally biased region" description="Basic and acidic residues" evidence="1">
    <location>
        <begin position="1455"/>
        <end position="1468"/>
    </location>
</feature>
<feature type="region of interest" description="Disordered" evidence="1">
    <location>
        <begin position="1455"/>
        <end position="1477"/>
    </location>
</feature>
<keyword evidence="2" id="KW-0472">Membrane</keyword>
<name>A0A6A5XUG1_9PLEO</name>
<evidence type="ECO:0000256" key="2">
    <source>
        <dbReference type="SAM" id="Phobius"/>
    </source>
</evidence>
<accession>A0A6A5XUG1</accession>
<keyword evidence="2" id="KW-0812">Transmembrane</keyword>
<feature type="region of interest" description="Disordered" evidence="1">
    <location>
        <begin position="1"/>
        <end position="73"/>
    </location>
</feature>
<dbReference type="Proteomes" id="UP000799778">
    <property type="component" value="Unassembled WGS sequence"/>
</dbReference>
<reference evidence="3" key="1">
    <citation type="journal article" date="2020" name="Stud. Mycol.">
        <title>101 Dothideomycetes genomes: a test case for predicting lifestyles and emergence of pathogens.</title>
        <authorList>
            <person name="Haridas S."/>
            <person name="Albert R."/>
            <person name="Binder M."/>
            <person name="Bloem J."/>
            <person name="Labutti K."/>
            <person name="Salamov A."/>
            <person name="Andreopoulos B."/>
            <person name="Baker S."/>
            <person name="Barry K."/>
            <person name="Bills G."/>
            <person name="Bluhm B."/>
            <person name="Cannon C."/>
            <person name="Castanera R."/>
            <person name="Culley D."/>
            <person name="Daum C."/>
            <person name="Ezra D."/>
            <person name="Gonzalez J."/>
            <person name="Henrissat B."/>
            <person name="Kuo A."/>
            <person name="Liang C."/>
            <person name="Lipzen A."/>
            <person name="Lutzoni F."/>
            <person name="Magnuson J."/>
            <person name="Mondo S."/>
            <person name="Nolan M."/>
            <person name="Ohm R."/>
            <person name="Pangilinan J."/>
            <person name="Park H.-J."/>
            <person name="Ramirez L."/>
            <person name="Alfaro M."/>
            <person name="Sun H."/>
            <person name="Tritt A."/>
            <person name="Yoshinaga Y."/>
            <person name="Zwiers L.-H."/>
            <person name="Turgeon B."/>
            <person name="Goodwin S."/>
            <person name="Spatafora J."/>
            <person name="Crous P."/>
            <person name="Grigoriev I."/>
        </authorList>
    </citation>
    <scope>NUCLEOTIDE SEQUENCE</scope>
    <source>
        <strain evidence="3">CBS 175.79</strain>
    </source>
</reference>
<dbReference type="OrthoDB" id="3248909at2759"/>
<evidence type="ECO:0000313" key="3">
    <source>
        <dbReference type="EMBL" id="KAF2016569.1"/>
    </source>
</evidence>
<dbReference type="EMBL" id="ML978069">
    <property type="protein sequence ID" value="KAF2016569.1"/>
    <property type="molecule type" value="Genomic_DNA"/>
</dbReference>
<feature type="transmembrane region" description="Helical" evidence="2">
    <location>
        <begin position="776"/>
        <end position="797"/>
    </location>
</feature>
<keyword evidence="2" id="KW-1133">Transmembrane helix</keyword>
<feature type="transmembrane region" description="Helical" evidence="2">
    <location>
        <begin position="843"/>
        <end position="866"/>
    </location>
</feature>
<organism evidence="3 4">
    <name type="scientific">Aaosphaeria arxii CBS 175.79</name>
    <dbReference type="NCBI Taxonomy" id="1450172"/>
    <lineage>
        <taxon>Eukaryota</taxon>
        <taxon>Fungi</taxon>
        <taxon>Dikarya</taxon>
        <taxon>Ascomycota</taxon>
        <taxon>Pezizomycotina</taxon>
        <taxon>Dothideomycetes</taxon>
        <taxon>Pleosporomycetidae</taxon>
        <taxon>Pleosporales</taxon>
        <taxon>Pleosporales incertae sedis</taxon>
        <taxon>Aaosphaeria</taxon>
    </lineage>
</organism>
<feature type="compositionally biased region" description="Polar residues" evidence="1">
    <location>
        <begin position="1309"/>
        <end position="1318"/>
    </location>
</feature>
<evidence type="ECO:0000313" key="4">
    <source>
        <dbReference type="Proteomes" id="UP000799778"/>
    </source>
</evidence>
<proteinExistence type="predicted"/>
<feature type="transmembrane region" description="Helical" evidence="2">
    <location>
        <begin position="729"/>
        <end position="749"/>
    </location>
</feature>
<feature type="compositionally biased region" description="Basic and acidic residues" evidence="1">
    <location>
        <begin position="61"/>
        <end position="73"/>
    </location>
</feature>
<feature type="compositionally biased region" description="Basic and acidic residues" evidence="1">
    <location>
        <begin position="45"/>
        <end position="54"/>
    </location>
</feature>
<feature type="transmembrane region" description="Helical" evidence="2">
    <location>
        <begin position="112"/>
        <end position="131"/>
    </location>
</feature>
<gene>
    <name evidence="3" type="ORF">BU24DRAFT_205296</name>
</gene>
<keyword evidence="4" id="KW-1185">Reference proteome</keyword>
<feature type="transmembrane region" description="Helical" evidence="2">
    <location>
        <begin position="151"/>
        <end position="175"/>
    </location>
</feature>
<dbReference type="RefSeq" id="XP_033384908.1">
    <property type="nucleotide sequence ID" value="XM_033521867.1"/>
</dbReference>
<dbReference type="InterPro" id="IPR021840">
    <property type="entry name" value="DUF3433"/>
</dbReference>